<dbReference type="InterPro" id="IPR011990">
    <property type="entry name" value="TPR-like_helical_dom_sf"/>
</dbReference>
<sequence length="528" mass="58750">MAGTRKHILLTLSALALLSACDDGGQAGGQSSSWLDWIKGKSEPRRTVFLDNYPLDYVRETQAGNYLAGQFAQNRGDWASAGKYFDKLIKADPNNTALQQRAMVLAMQGGDANRAIALARKVVEADPKNILALLFIASDHMSRQEYAEARESLSHMPQQGITDFIRPIIGAWAQAPDGKVDEDMLISNGPLHAYHALLIADYLGKVKQPEKYFIHVLAGGGADRHMLEMMADAYSREGHEELANKIYDTLSKEGQPDIGSSRFAAMLEKQKNPELAKETAIETPTQGAAEAFYNMARMLFQDKNNESALVFARLAQHLDPSKEDIKMLLASMMIEGDRLEDAIALYKSVKPGVPGYPESIRSAAEILEQKGEIDRSIKLLEQDYAQNKDLNSLIQIGDVYRRAERHAEAIKGYDRAVAAMGGKVSSDYWHVLYARGMSYERVGDMKRAEEDLEAALEFRPDHPYLLNYLGYSWADQGKKLDKAVELLTKAANLKPDDGYIADSLGWVYFKTGNFEKAVEELEKAVELV</sequence>
<dbReference type="Pfam" id="PF13424">
    <property type="entry name" value="TPR_12"/>
    <property type="match status" value="1"/>
</dbReference>
<feature type="non-terminal residue" evidence="4">
    <location>
        <position position="528"/>
    </location>
</feature>
<name>A0A2W4ZJR5_9BACT</name>
<dbReference type="SUPFAM" id="SSF81901">
    <property type="entry name" value="HCP-like"/>
    <property type="match status" value="1"/>
</dbReference>
<accession>A0A2W4ZJR5</accession>
<dbReference type="Proteomes" id="UP000249557">
    <property type="component" value="Unassembled WGS sequence"/>
</dbReference>
<reference evidence="4 5" key="1">
    <citation type="submission" date="2017-08" db="EMBL/GenBank/DDBJ databases">
        <title>Infants hospitalized years apart are colonized by the same room-sourced microbial strains.</title>
        <authorList>
            <person name="Brooks B."/>
            <person name="Olm M.R."/>
            <person name="Firek B.A."/>
            <person name="Baker R."/>
            <person name="Thomas B.C."/>
            <person name="Morowitz M.J."/>
            <person name="Banfield J.F."/>
        </authorList>
    </citation>
    <scope>NUCLEOTIDE SEQUENCE [LARGE SCALE GENOMIC DNA]</scope>
    <source>
        <strain evidence="4">S2_018_000_R2_104</strain>
    </source>
</reference>
<dbReference type="Pfam" id="PF13432">
    <property type="entry name" value="TPR_16"/>
    <property type="match status" value="1"/>
</dbReference>
<dbReference type="PROSITE" id="PS50293">
    <property type="entry name" value="TPR_REGION"/>
    <property type="match status" value="1"/>
</dbReference>
<dbReference type="Pfam" id="PF13181">
    <property type="entry name" value="TPR_8"/>
    <property type="match status" value="1"/>
</dbReference>
<proteinExistence type="predicted"/>
<comment type="caution">
    <text evidence="4">The sequence shown here is derived from an EMBL/GenBank/DDBJ whole genome shotgun (WGS) entry which is preliminary data.</text>
</comment>
<dbReference type="EMBL" id="QFNK01000318">
    <property type="protein sequence ID" value="PZO80902.1"/>
    <property type="molecule type" value="Genomic_DNA"/>
</dbReference>
<dbReference type="PROSITE" id="PS50005">
    <property type="entry name" value="TPR"/>
    <property type="match status" value="1"/>
</dbReference>
<gene>
    <name evidence="4" type="ORF">DI626_11095</name>
</gene>
<evidence type="ECO:0000256" key="1">
    <source>
        <dbReference type="ARBA" id="ARBA00022737"/>
    </source>
</evidence>
<feature type="repeat" description="TPR" evidence="3">
    <location>
        <begin position="429"/>
        <end position="462"/>
    </location>
</feature>
<dbReference type="PANTHER" id="PTHR45586:SF16">
    <property type="entry name" value="DOMAIN PROTEIN, PUTATIVE-RELATED"/>
    <property type="match status" value="1"/>
</dbReference>
<dbReference type="PANTHER" id="PTHR45586">
    <property type="entry name" value="TPR REPEAT-CONTAINING PROTEIN PA4667"/>
    <property type="match status" value="1"/>
</dbReference>
<evidence type="ECO:0000256" key="3">
    <source>
        <dbReference type="PROSITE-ProRule" id="PRU00339"/>
    </source>
</evidence>
<dbReference type="InterPro" id="IPR019734">
    <property type="entry name" value="TPR_rpt"/>
</dbReference>
<protein>
    <recommendedName>
        <fullName evidence="6">Tetratricopeptide repeat protein</fullName>
    </recommendedName>
</protein>
<evidence type="ECO:0000313" key="4">
    <source>
        <dbReference type="EMBL" id="PZO80902.1"/>
    </source>
</evidence>
<dbReference type="SMART" id="SM00028">
    <property type="entry name" value="TPR"/>
    <property type="match status" value="5"/>
</dbReference>
<evidence type="ECO:0000313" key="5">
    <source>
        <dbReference type="Proteomes" id="UP000249557"/>
    </source>
</evidence>
<evidence type="ECO:0008006" key="6">
    <source>
        <dbReference type="Google" id="ProtNLM"/>
    </source>
</evidence>
<evidence type="ECO:0000256" key="2">
    <source>
        <dbReference type="ARBA" id="ARBA00022803"/>
    </source>
</evidence>
<organism evidence="4 5">
    <name type="scientific">Micavibrio aeruginosavorus</name>
    <dbReference type="NCBI Taxonomy" id="349221"/>
    <lineage>
        <taxon>Bacteria</taxon>
        <taxon>Pseudomonadati</taxon>
        <taxon>Bdellovibrionota</taxon>
        <taxon>Bdellovibrionia</taxon>
        <taxon>Bdellovibrionales</taxon>
        <taxon>Pseudobdellovibrionaceae</taxon>
        <taxon>Micavibrio</taxon>
    </lineage>
</organism>
<dbReference type="AlphaFoldDB" id="A0A2W4ZJR5"/>
<dbReference type="Gene3D" id="1.25.40.10">
    <property type="entry name" value="Tetratricopeptide repeat domain"/>
    <property type="match status" value="4"/>
</dbReference>
<keyword evidence="1" id="KW-0677">Repeat</keyword>
<dbReference type="InterPro" id="IPR051012">
    <property type="entry name" value="CellSynth/LPSAsmb/PSIAsmb"/>
</dbReference>
<dbReference type="SUPFAM" id="SSF48452">
    <property type="entry name" value="TPR-like"/>
    <property type="match status" value="2"/>
</dbReference>
<keyword evidence="2 3" id="KW-0802">TPR repeat</keyword>
<dbReference type="PROSITE" id="PS51257">
    <property type="entry name" value="PROKAR_LIPOPROTEIN"/>
    <property type="match status" value="1"/>
</dbReference>